<keyword evidence="1 4" id="KW-0812">Transmembrane</keyword>
<feature type="transmembrane region" description="Helical" evidence="4">
    <location>
        <begin position="228"/>
        <end position="247"/>
    </location>
</feature>
<feature type="transmembrane region" description="Helical" evidence="4">
    <location>
        <begin position="182"/>
        <end position="200"/>
    </location>
</feature>
<keyword evidence="6" id="KW-1185">Reference proteome</keyword>
<feature type="transmembrane region" description="Helical" evidence="4">
    <location>
        <begin position="88"/>
        <end position="106"/>
    </location>
</feature>
<feature type="transmembrane region" description="Helical" evidence="4">
    <location>
        <begin position="112"/>
        <end position="130"/>
    </location>
</feature>
<proteinExistence type="predicted"/>
<evidence type="ECO:0000256" key="2">
    <source>
        <dbReference type="ARBA" id="ARBA00022989"/>
    </source>
</evidence>
<feature type="transmembrane region" description="Helical" evidence="4">
    <location>
        <begin position="60"/>
        <end position="81"/>
    </location>
</feature>
<name>A0ABV7JAZ8_9GAMM</name>
<evidence type="ECO:0000313" key="6">
    <source>
        <dbReference type="Proteomes" id="UP001595533"/>
    </source>
</evidence>
<keyword evidence="2 4" id="KW-1133">Transmembrane helix</keyword>
<evidence type="ECO:0000256" key="3">
    <source>
        <dbReference type="ARBA" id="ARBA00023136"/>
    </source>
</evidence>
<feature type="transmembrane region" description="Helical" evidence="4">
    <location>
        <begin position="355"/>
        <end position="377"/>
    </location>
</feature>
<evidence type="ECO:0000256" key="4">
    <source>
        <dbReference type="SAM" id="Phobius"/>
    </source>
</evidence>
<dbReference type="RefSeq" id="WP_379876370.1">
    <property type="nucleotide sequence ID" value="NZ_JBHRTS010000004.1"/>
</dbReference>
<dbReference type="SUPFAM" id="SSF103473">
    <property type="entry name" value="MFS general substrate transporter"/>
    <property type="match status" value="1"/>
</dbReference>
<feature type="transmembrane region" description="Helical" evidence="4">
    <location>
        <begin position="383"/>
        <end position="404"/>
    </location>
</feature>
<feature type="transmembrane region" description="Helical" evidence="4">
    <location>
        <begin position="26"/>
        <end position="48"/>
    </location>
</feature>
<dbReference type="EMBL" id="JBHRTS010000004">
    <property type="protein sequence ID" value="MFC3194287.1"/>
    <property type="molecule type" value="Genomic_DNA"/>
</dbReference>
<sequence length="413" mass="45186">MLIISALLLVTWLIDRFAGLHRNISLLFLAVPLMTAAAPMMVFIGGIISTSLAPDPAWVTLPLTFMIAGTAVATVPAAMLARRFGRRRATMLGFCSGIAGGLLGIFAVKNSWFSGFVLAAFIMGFSGAFAQQLRFAAIESLADPADIPKAISLLMLTGIFAAMIGPELAFVSKDWLDSPHGYAGTFLGIGLLSVLAITVVSRFKAPPLTALESDLPGRPLTHIVRQPVFIVAIVAAALGFGLMSFVMTATPLSMHQLHAHSLEHTKWVIQSHVAAMYLPSLITIWLGKKIKTKYFLLTGTLMFIGVVIIASQGHELLHYWWALILLGIGWNFLFYSGTTLLPLSYHNHERHKVQAINDFSIFTFQGLSSLMAGWVLFNFQWQGILYTCIPFLIIMVAITVMRFVNTHRQADAH</sequence>
<evidence type="ECO:0000256" key="1">
    <source>
        <dbReference type="ARBA" id="ARBA00022692"/>
    </source>
</evidence>
<feature type="transmembrane region" description="Helical" evidence="4">
    <location>
        <begin position="294"/>
        <end position="313"/>
    </location>
</feature>
<accession>A0ABV7JAZ8</accession>
<organism evidence="5 6">
    <name type="scientific">Marinicella sediminis</name>
    <dbReference type="NCBI Taxonomy" id="1792834"/>
    <lineage>
        <taxon>Bacteria</taxon>
        <taxon>Pseudomonadati</taxon>
        <taxon>Pseudomonadota</taxon>
        <taxon>Gammaproteobacteria</taxon>
        <taxon>Lysobacterales</taxon>
        <taxon>Marinicellaceae</taxon>
        <taxon>Marinicella</taxon>
    </lineage>
</organism>
<protein>
    <submittedName>
        <fullName evidence="5">MFS transporter</fullName>
    </submittedName>
</protein>
<feature type="transmembrane region" description="Helical" evidence="4">
    <location>
        <begin position="151"/>
        <end position="170"/>
    </location>
</feature>
<dbReference type="InterPro" id="IPR036259">
    <property type="entry name" value="MFS_trans_sf"/>
</dbReference>
<feature type="transmembrane region" description="Helical" evidence="4">
    <location>
        <begin position="267"/>
        <end position="287"/>
    </location>
</feature>
<gene>
    <name evidence="5" type="ORF">ACFODZ_08555</name>
</gene>
<dbReference type="PANTHER" id="PTHR23534">
    <property type="entry name" value="MFS PERMEASE"/>
    <property type="match status" value="1"/>
</dbReference>
<reference evidence="6" key="1">
    <citation type="journal article" date="2019" name="Int. J. Syst. Evol. Microbiol.">
        <title>The Global Catalogue of Microorganisms (GCM) 10K type strain sequencing project: providing services to taxonomists for standard genome sequencing and annotation.</title>
        <authorList>
            <consortium name="The Broad Institute Genomics Platform"/>
            <consortium name="The Broad Institute Genome Sequencing Center for Infectious Disease"/>
            <person name="Wu L."/>
            <person name="Ma J."/>
        </authorList>
    </citation>
    <scope>NUCLEOTIDE SEQUENCE [LARGE SCALE GENOMIC DNA]</scope>
    <source>
        <strain evidence="6">KCTC 42953</strain>
    </source>
</reference>
<feature type="transmembrane region" description="Helical" evidence="4">
    <location>
        <begin position="319"/>
        <end position="343"/>
    </location>
</feature>
<dbReference type="PANTHER" id="PTHR23534:SF1">
    <property type="entry name" value="MAJOR FACILITATOR SUPERFAMILY PROTEIN"/>
    <property type="match status" value="1"/>
</dbReference>
<dbReference type="InterPro" id="IPR011701">
    <property type="entry name" value="MFS"/>
</dbReference>
<evidence type="ECO:0000313" key="5">
    <source>
        <dbReference type="EMBL" id="MFC3194287.1"/>
    </source>
</evidence>
<keyword evidence="3 4" id="KW-0472">Membrane</keyword>
<dbReference type="Gene3D" id="1.20.1250.20">
    <property type="entry name" value="MFS general substrate transporter like domains"/>
    <property type="match status" value="1"/>
</dbReference>
<dbReference type="Proteomes" id="UP001595533">
    <property type="component" value="Unassembled WGS sequence"/>
</dbReference>
<comment type="caution">
    <text evidence="5">The sequence shown here is derived from an EMBL/GenBank/DDBJ whole genome shotgun (WGS) entry which is preliminary data.</text>
</comment>
<dbReference type="Pfam" id="PF07690">
    <property type="entry name" value="MFS_1"/>
    <property type="match status" value="1"/>
</dbReference>